<feature type="transmembrane region" description="Helical" evidence="6">
    <location>
        <begin position="420"/>
        <end position="440"/>
    </location>
</feature>
<dbReference type="InterPro" id="IPR050367">
    <property type="entry name" value="APC_superfamily"/>
</dbReference>
<dbReference type="Gene3D" id="1.20.1740.10">
    <property type="entry name" value="Amino acid/polyamine transporter I"/>
    <property type="match status" value="1"/>
</dbReference>
<keyword evidence="5 6" id="KW-0472">Membrane</keyword>
<gene>
    <name evidence="7" type="ORF">QLQ80_02270</name>
</gene>
<name>A0AAJ1UZN3_9MOLU</name>
<feature type="transmembrane region" description="Helical" evidence="6">
    <location>
        <begin position="117"/>
        <end position="140"/>
    </location>
</feature>
<organism evidence="7 8">
    <name type="scientific">Mycoplasma phocimorsus</name>
    <dbReference type="NCBI Taxonomy" id="3045839"/>
    <lineage>
        <taxon>Bacteria</taxon>
        <taxon>Bacillati</taxon>
        <taxon>Mycoplasmatota</taxon>
        <taxon>Mollicutes</taxon>
        <taxon>Mycoplasmataceae</taxon>
        <taxon>Mycoplasma</taxon>
    </lineage>
</organism>
<feature type="transmembrane region" description="Helical" evidence="6">
    <location>
        <begin position="345"/>
        <end position="371"/>
    </location>
</feature>
<dbReference type="Proteomes" id="UP001224428">
    <property type="component" value="Unassembled WGS sequence"/>
</dbReference>
<dbReference type="GO" id="GO:0022857">
    <property type="term" value="F:transmembrane transporter activity"/>
    <property type="evidence" value="ECO:0007669"/>
    <property type="project" value="InterPro"/>
</dbReference>
<dbReference type="GO" id="GO:0005886">
    <property type="term" value="C:plasma membrane"/>
    <property type="evidence" value="ECO:0007669"/>
    <property type="project" value="UniProtKB-SubCell"/>
</dbReference>
<feature type="transmembrane region" description="Helical" evidence="6">
    <location>
        <begin position="12"/>
        <end position="30"/>
    </location>
</feature>
<proteinExistence type="predicted"/>
<protein>
    <submittedName>
        <fullName evidence="7">APC family permease</fullName>
    </submittedName>
</protein>
<feature type="transmembrane region" description="Helical" evidence="6">
    <location>
        <begin position="386"/>
        <end position="408"/>
    </location>
</feature>
<dbReference type="PANTHER" id="PTHR42770:SF18">
    <property type="entry name" value="ARGININE_AGMATINE ANTIPORTER"/>
    <property type="match status" value="1"/>
</dbReference>
<dbReference type="RefSeq" id="WP_283827307.1">
    <property type="nucleotide sequence ID" value="NZ_JASDDP010000020.1"/>
</dbReference>
<comment type="caution">
    <text evidence="7">The sequence shown here is derived from an EMBL/GenBank/DDBJ whole genome shotgun (WGS) entry which is preliminary data.</text>
</comment>
<evidence type="ECO:0000256" key="2">
    <source>
        <dbReference type="ARBA" id="ARBA00022475"/>
    </source>
</evidence>
<dbReference type="Pfam" id="PF13520">
    <property type="entry name" value="AA_permease_2"/>
    <property type="match status" value="1"/>
</dbReference>
<dbReference type="EMBL" id="JASDDP010000020">
    <property type="protein sequence ID" value="MDJ1645898.1"/>
    <property type="molecule type" value="Genomic_DNA"/>
</dbReference>
<dbReference type="PIRSF" id="PIRSF006060">
    <property type="entry name" value="AA_transporter"/>
    <property type="match status" value="1"/>
</dbReference>
<evidence type="ECO:0000256" key="1">
    <source>
        <dbReference type="ARBA" id="ARBA00004651"/>
    </source>
</evidence>
<feature type="transmembrane region" description="Helical" evidence="6">
    <location>
        <begin position="317"/>
        <end position="339"/>
    </location>
</feature>
<keyword evidence="4 6" id="KW-1133">Transmembrane helix</keyword>
<keyword evidence="3 6" id="KW-0812">Transmembrane</keyword>
<sequence>MKKRLNERQFTLLAINYIIGFGFVSTILSVVQIGYWSFVVMFLAALVSLGTMLSASKLVKSYPNEIGGTVAYAEKTGNKELTFFAAMHQYIQVPLFSASGPLFLVSIAEIYTNNSLILWMTRGVSLLIFFVLVLISIRGFNLSKFVILEMSLIKWAVLILGFILVAYYSFSEFKFHDNIMKYHKSVSAANILNLTLLFTLAFGGIETLPNMTREVKFKNIRKVLLVVFAVIFTIYVLIYFLFLGTNLNEIKGFVNIYDRFIGPIGVVIFGLYLISYNISSYLTSTNLYSNLVASISHRGFFPETLGKKDNNGEYKNAIIFNTLVILVSMTFFTLLPAFIPQLKNFFNNVIALGITATLVQYLTNFVVCFILEKQRKIPKIHIIEKIFYIVISIVILIIIIATLFPVVFNEPWTVANTVQVVSYFSLILISYTIWISISIVRKKRNQNKNNKKVS</sequence>
<feature type="transmembrane region" description="Helical" evidence="6">
    <location>
        <begin position="223"/>
        <end position="244"/>
    </location>
</feature>
<dbReference type="InterPro" id="IPR002293">
    <property type="entry name" value="AA/rel_permease1"/>
</dbReference>
<evidence type="ECO:0000313" key="7">
    <source>
        <dbReference type="EMBL" id="MDJ1645898.1"/>
    </source>
</evidence>
<evidence type="ECO:0000256" key="5">
    <source>
        <dbReference type="ARBA" id="ARBA00023136"/>
    </source>
</evidence>
<feature type="transmembrane region" description="Helical" evidence="6">
    <location>
        <begin position="256"/>
        <end position="274"/>
    </location>
</feature>
<feature type="transmembrane region" description="Helical" evidence="6">
    <location>
        <begin position="190"/>
        <end position="211"/>
    </location>
</feature>
<feature type="transmembrane region" description="Helical" evidence="6">
    <location>
        <begin position="152"/>
        <end position="170"/>
    </location>
</feature>
<comment type="subcellular location">
    <subcellularLocation>
        <location evidence="1">Cell membrane</location>
        <topology evidence="1">Multi-pass membrane protein</topology>
    </subcellularLocation>
</comment>
<keyword evidence="2" id="KW-1003">Cell membrane</keyword>
<feature type="transmembrane region" description="Helical" evidence="6">
    <location>
        <begin position="36"/>
        <end position="55"/>
    </location>
</feature>
<evidence type="ECO:0000313" key="8">
    <source>
        <dbReference type="Proteomes" id="UP001224428"/>
    </source>
</evidence>
<evidence type="ECO:0000256" key="4">
    <source>
        <dbReference type="ARBA" id="ARBA00022989"/>
    </source>
</evidence>
<dbReference type="AlphaFoldDB" id="A0AAJ1UZN3"/>
<keyword evidence="8" id="KW-1185">Reference proteome</keyword>
<dbReference type="PANTHER" id="PTHR42770">
    <property type="entry name" value="AMINO ACID TRANSPORTER-RELATED"/>
    <property type="match status" value="1"/>
</dbReference>
<evidence type="ECO:0000256" key="6">
    <source>
        <dbReference type="SAM" id="Phobius"/>
    </source>
</evidence>
<evidence type="ECO:0000256" key="3">
    <source>
        <dbReference type="ARBA" id="ARBA00022692"/>
    </source>
</evidence>
<reference evidence="7" key="1">
    <citation type="submission" date="2023-05" db="EMBL/GenBank/DDBJ databases">
        <title>Mycoplasma phocimorsus sp. nov., isolated from Scandinavian patients with seal finger or septic arthritis after contact with seals.</title>
        <authorList>
            <person name="Skafte-Holm A."/>
            <person name="Pedersen T.R."/>
            <person name="Froelund M."/>
            <person name="Stegger M."/>
            <person name="Qvortrup K."/>
            <person name="Michaels D.L."/>
            <person name="Brown D.R."/>
            <person name="Jensen J.S."/>
        </authorList>
    </citation>
    <scope>NUCLEOTIDE SEQUENCE</scope>
    <source>
        <strain evidence="7">M5725</strain>
    </source>
</reference>
<accession>A0AAJ1UZN3</accession>